<dbReference type="NCBIfam" id="TIGR03934">
    <property type="entry name" value="TQXA_dom"/>
    <property type="match status" value="1"/>
</dbReference>
<dbReference type="Gene3D" id="1.10.150.480">
    <property type="match status" value="1"/>
</dbReference>
<dbReference type="InterPro" id="IPR023849">
    <property type="entry name" value="TQXA_dom"/>
</dbReference>
<reference evidence="2 3" key="1">
    <citation type="submission" date="2013-03" db="EMBL/GenBank/DDBJ databases">
        <title>Whole genome shotgun sequencing of Clostridium sartagoforme AAU1.</title>
        <authorList>
            <person name="Joshi C.G."/>
            <person name="Duggirala S.M."/>
            <person name="Nathani N.M."/>
            <person name="Bhatt V.D."/>
            <person name="Patel A.K."/>
            <person name="Pandya P.R."/>
            <person name="KaPatel J.A."/>
        </authorList>
    </citation>
    <scope>NUCLEOTIDE SEQUENCE [LARGE SCALE GENOMIC DNA]</scope>
    <source>
        <strain evidence="2 3">AAU1</strain>
    </source>
</reference>
<comment type="caution">
    <text evidence="2">The sequence shown here is derived from an EMBL/GenBank/DDBJ whole genome shotgun (WGS) entry which is preliminary data.</text>
</comment>
<evidence type="ECO:0000313" key="2">
    <source>
        <dbReference type="EMBL" id="EOR27543.1"/>
    </source>
</evidence>
<evidence type="ECO:0000313" key="3">
    <source>
        <dbReference type="Proteomes" id="UP000013988"/>
    </source>
</evidence>
<sequence>MKFKRKSIAIVFILVLLILNFSSNYFAMQLGDEVKISTGDYYVGEIEYENFIIKAKMIRALETEEIGYCLEIEKLYPSGEIFKGIGYATDGLAGIISEGYPNKSYGEIGLSSEEEAYFATQIAIWSYVEGYDINGFKGNNRVVEAIKKIYNQGISKNSEEYNNQYKIYNYNDEVQDIALIKNYRSEIIEENSSKLTQENSSALDENQQSIIYGK</sequence>
<dbReference type="InterPro" id="IPR013552">
    <property type="entry name" value="Thioester_dom"/>
</dbReference>
<keyword evidence="3" id="KW-1185">Reference proteome</keyword>
<proteinExistence type="predicted"/>
<protein>
    <recommendedName>
        <fullName evidence="1">Thioester domain-containing protein</fullName>
    </recommendedName>
</protein>
<gene>
    <name evidence="2" type="ORF">A500_04046</name>
</gene>
<feature type="domain" description="Thioester" evidence="1">
    <location>
        <begin position="67"/>
        <end position="153"/>
    </location>
</feature>
<dbReference type="Pfam" id="PF08341">
    <property type="entry name" value="TED"/>
    <property type="match status" value="1"/>
</dbReference>
<dbReference type="RefSeq" id="WP_016206276.1">
    <property type="nucleotide sequence ID" value="NZ_ASRV01000043.1"/>
</dbReference>
<accession>R9CE44</accession>
<name>R9CE44_9CLOT</name>
<organism evidence="2 3">
    <name type="scientific">Clostridium sartagoforme AAU1</name>
    <dbReference type="NCBI Taxonomy" id="1202534"/>
    <lineage>
        <taxon>Bacteria</taxon>
        <taxon>Bacillati</taxon>
        <taxon>Bacillota</taxon>
        <taxon>Clostridia</taxon>
        <taxon>Eubacteriales</taxon>
        <taxon>Clostridiaceae</taxon>
        <taxon>Clostridium</taxon>
    </lineage>
</organism>
<dbReference type="EMBL" id="ASRV01000043">
    <property type="protein sequence ID" value="EOR27543.1"/>
    <property type="molecule type" value="Genomic_DNA"/>
</dbReference>
<dbReference type="PATRIC" id="fig|1202534.3.peg.808"/>
<evidence type="ECO:0000259" key="1">
    <source>
        <dbReference type="Pfam" id="PF08341"/>
    </source>
</evidence>
<dbReference type="OrthoDB" id="1902861at2"/>
<dbReference type="AlphaFoldDB" id="R9CE44"/>
<dbReference type="Proteomes" id="UP000013988">
    <property type="component" value="Unassembled WGS sequence"/>
</dbReference>